<sequence length="268" mass="30582">MPLNVDLQMFFSHAFTSRLSSALKQLWIMAVCNLLWCTWTERNKLKFDGLNFNAQRFKQFFILSFKDSASIVFMPFSSRSSPPSFALLGLSPLRSSAPKFIPVSWTAPLTSWIKVNTDGSFRSPNIGGFGGIFRDTESNFLGAFASKVDVPSAIDAEVLAVIEAIRVALVKRWTHVWLETDSTLVIKYFNSPSLIPWRLRTVWLNCIHLARRITLHITHIYREGNTVADKLATYGAANEGSIWWMVLPSFLRTLFNTDLESRISYRFR</sequence>
<evidence type="ECO:0000313" key="3">
    <source>
        <dbReference type="Proteomes" id="UP001457282"/>
    </source>
</evidence>
<dbReference type="SUPFAM" id="SSF53098">
    <property type="entry name" value="Ribonuclease H-like"/>
    <property type="match status" value="1"/>
</dbReference>
<dbReference type="PANTHER" id="PTHR47723">
    <property type="entry name" value="OS05G0353850 PROTEIN"/>
    <property type="match status" value="1"/>
</dbReference>
<dbReference type="InterPro" id="IPR012337">
    <property type="entry name" value="RNaseH-like_sf"/>
</dbReference>
<feature type="domain" description="RNase H type-1" evidence="1">
    <location>
        <begin position="109"/>
        <end position="237"/>
    </location>
</feature>
<dbReference type="PROSITE" id="PS50879">
    <property type="entry name" value="RNASE_H_1"/>
    <property type="match status" value="1"/>
</dbReference>
<dbReference type="InterPro" id="IPR053151">
    <property type="entry name" value="RNase_H-like"/>
</dbReference>
<organism evidence="2 3">
    <name type="scientific">Rubus argutus</name>
    <name type="common">Southern blackberry</name>
    <dbReference type="NCBI Taxonomy" id="59490"/>
    <lineage>
        <taxon>Eukaryota</taxon>
        <taxon>Viridiplantae</taxon>
        <taxon>Streptophyta</taxon>
        <taxon>Embryophyta</taxon>
        <taxon>Tracheophyta</taxon>
        <taxon>Spermatophyta</taxon>
        <taxon>Magnoliopsida</taxon>
        <taxon>eudicotyledons</taxon>
        <taxon>Gunneridae</taxon>
        <taxon>Pentapetalae</taxon>
        <taxon>rosids</taxon>
        <taxon>fabids</taxon>
        <taxon>Rosales</taxon>
        <taxon>Rosaceae</taxon>
        <taxon>Rosoideae</taxon>
        <taxon>Rosoideae incertae sedis</taxon>
        <taxon>Rubus</taxon>
    </lineage>
</organism>
<evidence type="ECO:0000259" key="1">
    <source>
        <dbReference type="PROSITE" id="PS50879"/>
    </source>
</evidence>
<dbReference type="AlphaFoldDB" id="A0AAW1Y3G6"/>
<comment type="caution">
    <text evidence="2">The sequence shown here is derived from an EMBL/GenBank/DDBJ whole genome shotgun (WGS) entry which is preliminary data.</text>
</comment>
<accession>A0AAW1Y3G6</accession>
<protein>
    <recommendedName>
        <fullName evidence="1">RNase H type-1 domain-containing protein</fullName>
    </recommendedName>
</protein>
<dbReference type="GO" id="GO:0003676">
    <property type="term" value="F:nucleic acid binding"/>
    <property type="evidence" value="ECO:0007669"/>
    <property type="project" value="InterPro"/>
</dbReference>
<dbReference type="Pfam" id="PF13456">
    <property type="entry name" value="RVT_3"/>
    <property type="match status" value="1"/>
</dbReference>
<dbReference type="EMBL" id="JBEDUW010000002">
    <property type="protein sequence ID" value="KAK9942940.1"/>
    <property type="molecule type" value="Genomic_DNA"/>
</dbReference>
<dbReference type="CDD" id="cd06222">
    <property type="entry name" value="RNase_H_like"/>
    <property type="match status" value="1"/>
</dbReference>
<dbReference type="InterPro" id="IPR044730">
    <property type="entry name" value="RNase_H-like_dom_plant"/>
</dbReference>
<reference evidence="2 3" key="1">
    <citation type="journal article" date="2023" name="G3 (Bethesda)">
        <title>A chromosome-length genome assembly and annotation of blackberry (Rubus argutus, cv. 'Hillquist').</title>
        <authorList>
            <person name="Bruna T."/>
            <person name="Aryal R."/>
            <person name="Dudchenko O."/>
            <person name="Sargent D.J."/>
            <person name="Mead D."/>
            <person name="Buti M."/>
            <person name="Cavallini A."/>
            <person name="Hytonen T."/>
            <person name="Andres J."/>
            <person name="Pham M."/>
            <person name="Weisz D."/>
            <person name="Mascagni F."/>
            <person name="Usai G."/>
            <person name="Natali L."/>
            <person name="Bassil N."/>
            <person name="Fernandez G.E."/>
            <person name="Lomsadze A."/>
            <person name="Armour M."/>
            <person name="Olukolu B."/>
            <person name="Poorten T."/>
            <person name="Britton C."/>
            <person name="Davik J."/>
            <person name="Ashrafi H."/>
            <person name="Aiden E.L."/>
            <person name="Borodovsky M."/>
            <person name="Worthington M."/>
        </authorList>
    </citation>
    <scope>NUCLEOTIDE SEQUENCE [LARGE SCALE GENOMIC DNA]</scope>
    <source>
        <strain evidence="2">PI 553951</strain>
    </source>
</reference>
<dbReference type="Proteomes" id="UP001457282">
    <property type="component" value="Unassembled WGS sequence"/>
</dbReference>
<dbReference type="Gene3D" id="3.30.420.10">
    <property type="entry name" value="Ribonuclease H-like superfamily/Ribonuclease H"/>
    <property type="match status" value="1"/>
</dbReference>
<dbReference type="InterPro" id="IPR036397">
    <property type="entry name" value="RNaseH_sf"/>
</dbReference>
<dbReference type="PANTHER" id="PTHR47723:SF23">
    <property type="entry name" value="REVERSE TRANSCRIPTASE-LIKE PROTEIN"/>
    <property type="match status" value="1"/>
</dbReference>
<keyword evidence="3" id="KW-1185">Reference proteome</keyword>
<evidence type="ECO:0000313" key="2">
    <source>
        <dbReference type="EMBL" id="KAK9942940.1"/>
    </source>
</evidence>
<name>A0AAW1Y3G6_RUBAR</name>
<gene>
    <name evidence="2" type="ORF">M0R45_008581</name>
</gene>
<proteinExistence type="predicted"/>
<dbReference type="GO" id="GO:0004523">
    <property type="term" value="F:RNA-DNA hybrid ribonuclease activity"/>
    <property type="evidence" value="ECO:0007669"/>
    <property type="project" value="InterPro"/>
</dbReference>
<dbReference type="InterPro" id="IPR002156">
    <property type="entry name" value="RNaseH_domain"/>
</dbReference>